<dbReference type="SUPFAM" id="SSF55545">
    <property type="entry name" value="beta-N-acetylhexosaminidase-like domain"/>
    <property type="match status" value="1"/>
</dbReference>
<dbReference type="EC" id="3.2.1.52" evidence="3"/>
<evidence type="ECO:0000256" key="1">
    <source>
        <dbReference type="ARBA" id="ARBA00001231"/>
    </source>
</evidence>
<evidence type="ECO:0000313" key="10">
    <source>
        <dbReference type="EMBL" id="GAA4308077.1"/>
    </source>
</evidence>
<evidence type="ECO:0000256" key="2">
    <source>
        <dbReference type="ARBA" id="ARBA00006285"/>
    </source>
</evidence>
<dbReference type="Gene3D" id="3.30.379.10">
    <property type="entry name" value="Chitobiase/beta-hexosaminidase domain 2-like"/>
    <property type="match status" value="1"/>
</dbReference>
<dbReference type="Pfam" id="PF13290">
    <property type="entry name" value="CHB_HEX_C_1"/>
    <property type="match status" value="1"/>
</dbReference>
<dbReference type="InterPro" id="IPR029018">
    <property type="entry name" value="Hex-like_dom2"/>
</dbReference>
<dbReference type="PRINTS" id="PR00738">
    <property type="entry name" value="GLHYDRLASE20"/>
</dbReference>
<evidence type="ECO:0000313" key="11">
    <source>
        <dbReference type="Proteomes" id="UP001500582"/>
    </source>
</evidence>
<dbReference type="Proteomes" id="UP001500582">
    <property type="component" value="Unassembled WGS sequence"/>
</dbReference>
<dbReference type="Pfam" id="PF02838">
    <property type="entry name" value="Glyco_hydro_20b"/>
    <property type="match status" value="1"/>
</dbReference>
<dbReference type="InterPro" id="IPR015883">
    <property type="entry name" value="Glyco_hydro_20_cat"/>
</dbReference>
<evidence type="ECO:0000256" key="5">
    <source>
        <dbReference type="ARBA" id="ARBA00023295"/>
    </source>
</evidence>
<accession>A0ABP8FP41</accession>
<evidence type="ECO:0000256" key="6">
    <source>
        <dbReference type="SAM" id="SignalP"/>
    </source>
</evidence>
<dbReference type="SUPFAM" id="SSF51445">
    <property type="entry name" value="(Trans)glycosidases"/>
    <property type="match status" value="1"/>
</dbReference>
<dbReference type="PANTHER" id="PTHR22600:SF57">
    <property type="entry name" value="BETA-N-ACETYLHEXOSAMINIDASE"/>
    <property type="match status" value="1"/>
</dbReference>
<evidence type="ECO:0000259" key="9">
    <source>
        <dbReference type="Pfam" id="PF13290"/>
    </source>
</evidence>
<keyword evidence="5" id="KW-0326">Glycosidase</keyword>
<dbReference type="RefSeq" id="WP_345209089.1">
    <property type="nucleotide sequence ID" value="NZ_BAABFT010000001.1"/>
</dbReference>
<gene>
    <name evidence="10" type="ORF">GCM10023149_01810</name>
</gene>
<dbReference type="InterPro" id="IPR059177">
    <property type="entry name" value="GH29D-like_dom"/>
</dbReference>
<evidence type="ECO:0000259" key="7">
    <source>
        <dbReference type="Pfam" id="PF00728"/>
    </source>
</evidence>
<dbReference type="InterPro" id="IPR015882">
    <property type="entry name" value="HEX_bac_N"/>
</dbReference>
<dbReference type="InterPro" id="IPR025705">
    <property type="entry name" value="Beta_hexosaminidase_sua/sub"/>
</dbReference>
<name>A0ABP8FP41_9SPHI</name>
<keyword evidence="6" id="KW-0732">Signal</keyword>
<dbReference type="CDD" id="cd06563">
    <property type="entry name" value="GH20_chitobiase-like"/>
    <property type="match status" value="1"/>
</dbReference>
<evidence type="ECO:0000256" key="3">
    <source>
        <dbReference type="ARBA" id="ARBA00012663"/>
    </source>
</evidence>
<keyword evidence="4" id="KW-0378">Hydrolase</keyword>
<sequence length="637" mass="71503">MKKLSLLVFACLLAPVAFAQTNSAIAIIPEPVKITPHTGAFVLPRELTVQAPLSTKMTPVLDLIKNKFSTATGKLVHIKVSAPAAPIKLILNKVTDKVIGDEGYYLSSTLKGVTIKANTEAGLFYGLQTLFQLLPKEIEGKEVAKNVQWLIPAVEIIDYPRFAWRGLMFDVSRHFFTKKEVMSYIDNMARYKLNLFHWHLTDDEGWRIEIKSFPKLTTVGAFNAKREGTFGDFIPPKPDEPRNYGGFYTQDDILEVIKYAQERFVNILPEVDVPGHSLAAVAAYPELSATPGANKYAVRSGEKIMDWSKPGHPALVDNTLNPAGEFTYQFLDKVVGEIAELFPFGYIHLGGDECAKNFWEQSDAVMELMKKENLKSQEEVQSYFEKRLEKIVESKGKKFMGWDEILEGGIGPNAAVMSWRGIAGGIEAAKLGHEVVMSPTTFVYIDYMQGDRVMEPHVYASLRLSKTYEFEPVPAGVDAKLIKGGQANLWTEQVYNIRQAEYMTWPRGFALAESVWSPPAKKNFTTFFAKVEKHFARFDEAEIKYAPSAYEPDFKAGRNADSTINVTLSSEVPGLDLYYSFDNSYPDRFYPKYTGILTVPIDATQLRVIAYRGKTPVGRFVTMPISELKSRLPNHGK</sequence>
<dbReference type="PANTHER" id="PTHR22600">
    <property type="entry name" value="BETA-HEXOSAMINIDASE"/>
    <property type="match status" value="1"/>
</dbReference>
<organism evidence="10 11">
    <name type="scientific">Mucilaginibacter gynuensis</name>
    <dbReference type="NCBI Taxonomy" id="1302236"/>
    <lineage>
        <taxon>Bacteria</taxon>
        <taxon>Pseudomonadati</taxon>
        <taxon>Bacteroidota</taxon>
        <taxon>Sphingobacteriia</taxon>
        <taxon>Sphingobacteriales</taxon>
        <taxon>Sphingobacteriaceae</taxon>
        <taxon>Mucilaginibacter</taxon>
    </lineage>
</organism>
<dbReference type="Gene3D" id="3.20.20.80">
    <property type="entry name" value="Glycosidases"/>
    <property type="match status" value="1"/>
</dbReference>
<feature type="chain" id="PRO_5045197332" description="beta-N-acetylhexosaminidase" evidence="6">
    <location>
        <begin position="20"/>
        <end position="637"/>
    </location>
</feature>
<protein>
    <recommendedName>
        <fullName evidence="3">beta-N-acetylhexosaminidase</fullName>
        <ecNumber evidence="3">3.2.1.52</ecNumber>
    </recommendedName>
</protein>
<reference evidence="11" key="1">
    <citation type="journal article" date="2019" name="Int. J. Syst. Evol. Microbiol.">
        <title>The Global Catalogue of Microorganisms (GCM) 10K type strain sequencing project: providing services to taxonomists for standard genome sequencing and annotation.</title>
        <authorList>
            <consortium name="The Broad Institute Genomics Platform"/>
            <consortium name="The Broad Institute Genome Sequencing Center for Infectious Disease"/>
            <person name="Wu L."/>
            <person name="Ma J."/>
        </authorList>
    </citation>
    <scope>NUCLEOTIDE SEQUENCE [LARGE SCALE GENOMIC DNA]</scope>
    <source>
        <strain evidence="11">JCM 17705</strain>
    </source>
</reference>
<comment type="caution">
    <text evidence="10">The sequence shown here is derived from an EMBL/GenBank/DDBJ whole genome shotgun (WGS) entry which is preliminary data.</text>
</comment>
<proteinExistence type="inferred from homology"/>
<evidence type="ECO:0000259" key="8">
    <source>
        <dbReference type="Pfam" id="PF02838"/>
    </source>
</evidence>
<feature type="domain" description="Beta-hexosaminidase bacterial type N-terminal" evidence="8">
    <location>
        <begin position="25"/>
        <end position="159"/>
    </location>
</feature>
<feature type="domain" description="GH29D-like beta-sandwich" evidence="9">
    <location>
        <begin position="559"/>
        <end position="614"/>
    </location>
</feature>
<dbReference type="Pfam" id="PF00728">
    <property type="entry name" value="Glyco_hydro_20"/>
    <property type="match status" value="1"/>
</dbReference>
<evidence type="ECO:0000256" key="4">
    <source>
        <dbReference type="ARBA" id="ARBA00022801"/>
    </source>
</evidence>
<comment type="similarity">
    <text evidence="2">Belongs to the glycosyl hydrolase 20 family.</text>
</comment>
<feature type="signal peptide" evidence="6">
    <location>
        <begin position="1"/>
        <end position="19"/>
    </location>
</feature>
<feature type="domain" description="Glycoside hydrolase family 20 catalytic" evidence="7">
    <location>
        <begin position="162"/>
        <end position="518"/>
    </location>
</feature>
<dbReference type="EMBL" id="BAABFT010000001">
    <property type="protein sequence ID" value="GAA4308077.1"/>
    <property type="molecule type" value="Genomic_DNA"/>
</dbReference>
<comment type="catalytic activity">
    <reaction evidence="1">
        <text>Hydrolysis of terminal non-reducing N-acetyl-D-hexosamine residues in N-acetyl-beta-D-hexosaminides.</text>
        <dbReference type="EC" id="3.2.1.52"/>
    </reaction>
</comment>
<dbReference type="InterPro" id="IPR017853">
    <property type="entry name" value="GH"/>
</dbReference>
<keyword evidence="11" id="KW-1185">Reference proteome</keyword>